<dbReference type="EMBL" id="JTJJ01000045">
    <property type="protein sequence ID" value="KHJ67586.1"/>
    <property type="molecule type" value="Genomic_DNA"/>
</dbReference>
<dbReference type="Gene3D" id="1.10.10.690">
    <property type="entry name" value="YidB-like"/>
    <property type="match status" value="1"/>
</dbReference>
<dbReference type="Pfam" id="PF20159">
    <property type="entry name" value="YidB"/>
    <property type="match status" value="1"/>
</dbReference>
<comment type="caution">
    <text evidence="1">The sequence shown here is derived from an EMBL/GenBank/DDBJ whole genome shotgun (WGS) entry which is preliminary data.</text>
</comment>
<dbReference type="SUPFAM" id="SSF140804">
    <property type="entry name" value="YidB-like"/>
    <property type="match status" value="1"/>
</dbReference>
<protein>
    <recommendedName>
        <fullName evidence="3">DUF937 domain-containing protein</fullName>
    </recommendedName>
</protein>
<evidence type="ECO:0000313" key="2">
    <source>
        <dbReference type="Proteomes" id="UP000030853"/>
    </source>
</evidence>
<reference evidence="1 2" key="1">
    <citation type="submission" date="2014-11" db="EMBL/GenBank/DDBJ databases">
        <title>Genome sequencing of Pantoea rodasii ND03.</title>
        <authorList>
            <person name="Muhamad Yunos N.Y."/>
            <person name="Chan K.-G."/>
        </authorList>
    </citation>
    <scope>NUCLEOTIDE SEQUENCE [LARGE SCALE GENOMIC DNA]</scope>
    <source>
        <strain evidence="1 2">ND03</strain>
    </source>
</reference>
<organism evidence="1 2">
    <name type="scientific">Pantoea rodasii</name>
    <dbReference type="NCBI Taxonomy" id="1076549"/>
    <lineage>
        <taxon>Bacteria</taxon>
        <taxon>Pseudomonadati</taxon>
        <taxon>Pseudomonadota</taxon>
        <taxon>Gammaproteobacteria</taxon>
        <taxon>Enterobacterales</taxon>
        <taxon>Erwiniaceae</taxon>
        <taxon>Pantoea</taxon>
    </lineage>
</organism>
<gene>
    <name evidence="1" type="ORF">QU24_13430</name>
</gene>
<dbReference type="RefSeq" id="WP_039331895.1">
    <property type="nucleotide sequence ID" value="NZ_JTJJ01000045.1"/>
</dbReference>
<evidence type="ECO:0000313" key="1">
    <source>
        <dbReference type="EMBL" id="KHJ67586.1"/>
    </source>
</evidence>
<dbReference type="AlphaFoldDB" id="A0A0B1R7E9"/>
<accession>A0A0B1R7E9</accession>
<dbReference type="InterPro" id="IPR045372">
    <property type="entry name" value="YidB"/>
</dbReference>
<sequence>MGFLDELVGSLGNSNGNGQGNQLGQLAAIWTWVQEQGGVEVLLQKFQQGGLGEVLSSWIGTGGNQPIGGGEIQNAFGQNELQSLADKLGTDVNGASGTLAALLPQLIDKMSPQGQLDEQSVNNSQMDLGSMVDGLFKR</sequence>
<evidence type="ECO:0008006" key="3">
    <source>
        <dbReference type="Google" id="ProtNLM"/>
    </source>
</evidence>
<dbReference type="Proteomes" id="UP000030853">
    <property type="component" value="Unassembled WGS sequence"/>
</dbReference>
<dbReference type="InterPro" id="IPR027405">
    <property type="entry name" value="YidB-like"/>
</dbReference>
<name>A0A0B1R7E9_9GAMM</name>
<proteinExistence type="predicted"/>